<dbReference type="InterPro" id="IPR001810">
    <property type="entry name" value="F-box_dom"/>
</dbReference>
<sequence>MAATWNPPAGERKCVSAGAGSVWVRQRIPPSSCNVVQEPFLGGWARRPESPCLPGVERGTLASGQLWGVQHVENTISQHWWEEGKKEEKANLAAAPQENGKVGGAGAGLPLEIPWKFGAPYFQDTCDDSDTAPVADSAHLLGFSDEILLHILSHVPSTDLVLNVRRTCRKLAALCLDKSLTHTVLLQKDYEASEDKVKRLGKEIGRDVQQLSMAGCYWLSGTTVEHVARCRGLVRVNLSGCPLTSLRLSKVLSALPHLRSLAIDVSPGFDASQLSSECKATLSRVRELKQTLYTPSYGVVPCCTSLEKLLLYFEILDRTREGAVLSGQLMVGQSNVPHYQHLRVFYARLAPGYINQEVVRLYLAVLSDRTPENLHAFLISVPGSFAESGATRNLLESMARNVALDALQLPKSWLNGSALLQHMKFSSPFYFSFSRCALSGGHLLQRVIDGGRDLQSLAGLNLSGCAHCLAPDCLLRKAEDDIDPAILEALVAACPNLRHLNLSAAHHHSPEGPSQHLCQLLARLPRLRARPELIGSTFSSAMPRNEPAIRNSLPPCSRAQSVGDAEVAAIGQLAFLRHLTLAQLPSILTGSGLVSIGLQCQQLQSLSLAHLGLMGKVVYMSGLSDMLKHCKRLKDLRLEQPYFSANAQFFQALSQCSALQRLCLVSRSGTLQPEAVLAFMARCLHVVVCHLFTGESLSTCRSLQQALLRSFQAERPALNVVVFPLLHEGLTDVIRDVPMVHLDEVTLFKSRVAEEPPNLWW</sequence>
<protein>
    <submittedName>
        <fullName evidence="5">F-box/LRR-repeat protein 18</fullName>
    </submittedName>
</protein>
<name>A0A6P3HNQ7_BISBB</name>
<dbReference type="FunFam" id="3.80.10.10:FF:000187">
    <property type="entry name" value="F-box and leucine rich repeat protein 18"/>
    <property type="match status" value="1"/>
</dbReference>
<dbReference type="CDD" id="cd22128">
    <property type="entry name" value="F-box_FBXL18"/>
    <property type="match status" value="1"/>
</dbReference>
<dbReference type="Gene3D" id="3.80.10.10">
    <property type="entry name" value="Ribonuclease Inhibitor"/>
    <property type="match status" value="2"/>
</dbReference>
<dbReference type="InterPro" id="IPR045627">
    <property type="entry name" value="FBXL18_LRR"/>
</dbReference>
<reference evidence="5" key="1">
    <citation type="submission" date="2025-08" db="UniProtKB">
        <authorList>
            <consortium name="RefSeq"/>
        </authorList>
    </citation>
    <scope>IDENTIFICATION</scope>
    <source>
        <tissue evidence="5">Blood</tissue>
    </source>
</reference>
<evidence type="ECO:0000259" key="3">
    <source>
        <dbReference type="Pfam" id="PF19729"/>
    </source>
</evidence>
<dbReference type="OrthoDB" id="9856535at2759"/>
<keyword evidence="4" id="KW-1185">Reference proteome</keyword>
<evidence type="ECO:0000313" key="5">
    <source>
        <dbReference type="RefSeq" id="XP_010844096.1"/>
    </source>
</evidence>
<dbReference type="InterPro" id="IPR032675">
    <property type="entry name" value="LRR_dom_sf"/>
</dbReference>
<dbReference type="GO" id="GO:0019005">
    <property type="term" value="C:SCF ubiquitin ligase complex"/>
    <property type="evidence" value="ECO:0007669"/>
    <property type="project" value="TreeGrafter"/>
</dbReference>
<evidence type="ECO:0000313" key="4">
    <source>
        <dbReference type="Proteomes" id="UP000515208"/>
    </source>
</evidence>
<dbReference type="Proteomes" id="UP000515208">
    <property type="component" value="Unplaced"/>
</dbReference>
<feature type="domain" description="F-box/LRR-repeat protein 18 LRR" evidence="3">
    <location>
        <begin position="532"/>
        <end position="718"/>
    </location>
</feature>
<evidence type="ECO:0000259" key="2">
    <source>
        <dbReference type="Pfam" id="PF12937"/>
    </source>
</evidence>
<dbReference type="GeneID" id="104992806"/>
<dbReference type="InterPro" id="IPR036047">
    <property type="entry name" value="F-box-like_dom_sf"/>
</dbReference>
<dbReference type="GO" id="GO:0031146">
    <property type="term" value="P:SCF-dependent proteasomal ubiquitin-dependent protein catabolic process"/>
    <property type="evidence" value="ECO:0007669"/>
    <property type="project" value="InterPro"/>
</dbReference>
<keyword evidence="1" id="KW-0833">Ubl conjugation pathway</keyword>
<dbReference type="RefSeq" id="XP_010844096.1">
    <property type="nucleotide sequence ID" value="XM_010845794.1"/>
</dbReference>
<dbReference type="InterPro" id="IPR047948">
    <property type="entry name" value="FBXL18_F-box"/>
</dbReference>
<organism evidence="4 5">
    <name type="scientific">Bison bison bison</name>
    <name type="common">North American plains bison</name>
    <dbReference type="NCBI Taxonomy" id="43346"/>
    <lineage>
        <taxon>Eukaryota</taxon>
        <taxon>Metazoa</taxon>
        <taxon>Chordata</taxon>
        <taxon>Craniata</taxon>
        <taxon>Vertebrata</taxon>
        <taxon>Euteleostomi</taxon>
        <taxon>Mammalia</taxon>
        <taxon>Eutheria</taxon>
        <taxon>Laurasiatheria</taxon>
        <taxon>Artiodactyla</taxon>
        <taxon>Ruminantia</taxon>
        <taxon>Pecora</taxon>
        <taxon>Bovidae</taxon>
        <taxon>Bovinae</taxon>
        <taxon>Bison</taxon>
    </lineage>
</organism>
<dbReference type="SUPFAM" id="SSF81383">
    <property type="entry name" value="F-box domain"/>
    <property type="match status" value="1"/>
</dbReference>
<dbReference type="KEGG" id="bbis:104992806"/>
<dbReference type="SUPFAM" id="SSF52047">
    <property type="entry name" value="RNI-like"/>
    <property type="match status" value="1"/>
</dbReference>
<dbReference type="PANTHER" id="PTHR16134:SF19">
    <property type="entry name" value="F-BOX AND LEUCINE-RICH REPEAT PROTEIN 18"/>
    <property type="match status" value="1"/>
</dbReference>
<feature type="domain" description="F-box" evidence="2">
    <location>
        <begin position="145"/>
        <end position="186"/>
    </location>
</feature>
<dbReference type="AlphaFoldDB" id="A0A6P3HNQ7"/>
<dbReference type="Pfam" id="PF19729">
    <property type="entry name" value="LRR_FBXL18"/>
    <property type="match status" value="2"/>
</dbReference>
<proteinExistence type="predicted"/>
<dbReference type="CTD" id="80028"/>
<gene>
    <name evidence="5" type="primary">FBXL18</name>
</gene>
<dbReference type="PANTHER" id="PTHR16134">
    <property type="entry name" value="F-BOX/TPR REPEAT PROTEIN POF3"/>
    <property type="match status" value="1"/>
</dbReference>
<accession>A0A6P3HNQ7</accession>
<evidence type="ECO:0000256" key="1">
    <source>
        <dbReference type="ARBA" id="ARBA00022786"/>
    </source>
</evidence>
<dbReference type="Pfam" id="PF12937">
    <property type="entry name" value="F-box-like"/>
    <property type="match status" value="1"/>
</dbReference>
<feature type="domain" description="F-box/LRR-repeat protein 18 LRR" evidence="3">
    <location>
        <begin position="197"/>
        <end position="529"/>
    </location>
</feature>